<dbReference type="Pfam" id="PF07005">
    <property type="entry name" value="SBD_N"/>
    <property type="match status" value="1"/>
</dbReference>
<dbReference type="InterPro" id="IPR031475">
    <property type="entry name" value="NBD_C"/>
</dbReference>
<feature type="domain" description="Four-carbon acid sugar kinase N-terminal" evidence="7">
    <location>
        <begin position="4"/>
        <end position="226"/>
    </location>
</feature>
<keyword evidence="4" id="KW-0418">Kinase</keyword>
<dbReference type="Pfam" id="PF17042">
    <property type="entry name" value="NBD_C"/>
    <property type="match status" value="1"/>
</dbReference>
<dbReference type="EMBL" id="JACHGH010000010">
    <property type="protein sequence ID" value="MBB6454597.1"/>
    <property type="molecule type" value="Genomic_DNA"/>
</dbReference>
<dbReference type="AlphaFoldDB" id="A0A841Q8J6"/>
<dbReference type="InterPro" id="IPR037051">
    <property type="entry name" value="4-carb_acid_sugar_kinase_N_sf"/>
</dbReference>
<evidence type="ECO:0000256" key="5">
    <source>
        <dbReference type="ARBA" id="ARBA00022840"/>
    </source>
</evidence>
<reference evidence="9 10" key="1">
    <citation type="submission" date="2020-08" db="EMBL/GenBank/DDBJ databases">
        <title>Genomic Encyclopedia of Type Strains, Phase IV (KMG-IV): sequencing the most valuable type-strain genomes for metagenomic binning, comparative biology and taxonomic classification.</title>
        <authorList>
            <person name="Goeker M."/>
        </authorList>
    </citation>
    <scope>NUCLEOTIDE SEQUENCE [LARGE SCALE GENOMIC DNA]</scope>
    <source>
        <strain evidence="9 10">DSM 19612</strain>
    </source>
</reference>
<evidence type="ECO:0000256" key="1">
    <source>
        <dbReference type="ARBA" id="ARBA00005715"/>
    </source>
</evidence>
<evidence type="ECO:0000313" key="10">
    <source>
        <dbReference type="Proteomes" id="UP000581688"/>
    </source>
</evidence>
<evidence type="ECO:0000256" key="3">
    <source>
        <dbReference type="ARBA" id="ARBA00022741"/>
    </source>
</evidence>
<gene>
    <name evidence="9" type="ORF">HNQ94_003086</name>
</gene>
<name>A0A841Q8J6_9BACI</name>
<dbReference type="GO" id="GO:0016301">
    <property type="term" value="F:kinase activity"/>
    <property type="evidence" value="ECO:0007669"/>
    <property type="project" value="UniProtKB-KW"/>
</dbReference>
<comment type="similarity">
    <text evidence="1">Belongs to the four-carbon acid sugar kinase family.</text>
</comment>
<dbReference type="InterPro" id="IPR042213">
    <property type="entry name" value="NBD_C_sf"/>
</dbReference>
<feature type="domain" description="Four-carbon acid sugar kinase nucleotide binding" evidence="8">
    <location>
        <begin position="244"/>
        <end position="416"/>
    </location>
</feature>
<dbReference type="InterPro" id="IPR010737">
    <property type="entry name" value="4-carb_acid_sugar_kinase_N"/>
</dbReference>
<organism evidence="9 10">
    <name type="scientific">Salirhabdus euzebyi</name>
    <dbReference type="NCBI Taxonomy" id="394506"/>
    <lineage>
        <taxon>Bacteria</taxon>
        <taxon>Bacillati</taxon>
        <taxon>Bacillota</taxon>
        <taxon>Bacilli</taxon>
        <taxon>Bacillales</taxon>
        <taxon>Bacillaceae</taxon>
        <taxon>Salirhabdus</taxon>
    </lineage>
</organism>
<proteinExistence type="inferred from homology"/>
<dbReference type="Gene3D" id="3.40.50.10840">
    <property type="entry name" value="Putative sugar-binding, N-terminal domain"/>
    <property type="match status" value="1"/>
</dbReference>
<accession>A0A841Q8J6</accession>
<evidence type="ECO:0000259" key="7">
    <source>
        <dbReference type="Pfam" id="PF07005"/>
    </source>
</evidence>
<evidence type="ECO:0000256" key="2">
    <source>
        <dbReference type="ARBA" id="ARBA00022679"/>
    </source>
</evidence>
<evidence type="ECO:0000256" key="6">
    <source>
        <dbReference type="ARBA" id="ARBA00023277"/>
    </source>
</evidence>
<keyword evidence="10" id="KW-1185">Reference proteome</keyword>
<keyword evidence="5" id="KW-0067">ATP-binding</keyword>
<sequence length="436" mass="47898">MKVGVIADDLTGANGTGVKLTQQGLKTFTNFNDKEINIPEIDAAVCIDTDSRYTSPECAQERVREAIRKLQKWETDIICKRIDSTFRGNIGPEIDVLLDHITDTVGIIVPSFPATNRIVTGGYMLVNGIPLQESDVANDPVTPLCDSYLPSILNKQTKQKVELIPLNKVSEGSLVIEKEISNHIQNGARLILCDAITEEHIESIAESMTKIKHKQLIPIDPGPLTNYFVEKTSNLQEQDKAKILVSIGSATSVTQGQIQFLVNKLKAKPIFVQPSKLATFSNEWNEEVTRVVREATKIVNKESVIIVTTNHPDFPKIDFKRISKLEGVSDDLLAKRITDGLAEISKQILQYSNGSIKGCFFSGGDVTSSFCKNVKASGINLIDEIMPLVAFAEIADGEFDGLPIVTKGGLIGDSTAIYESIIYLSKKLKRNKVPNV</sequence>
<dbReference type="Gene3D" id="3.40.980.20">
    <property type="entry name" value="Four-carbon acid sugar kinase, nucleotide binding domain"/>
    <property type="match status" value="1"/>
</dbReference>
<keyword evidence="2" id="KW-0808">Transferase</keyword>
<dbReference type="RefSeq" id="WP_174496986.1">
    <property type="nucleotide sequence ID" value="NZ_CADDWK010000010.1"/>
</dbReference>
<protein>
    <submittedName>
        <fullName evidence="9">Uncharacterized protein YgbK (DUF1537 family)</fullName>
    </submittedName>
</protein>
<evidence type="ECO:0000259" key="8">
    <source>
        <dbReference type="Pfam" id="PF17042"/>
    </source>
</evidence>
<evidence type="ECO:0000313" key="9">
    <source>
        <dbReference type="EMBL" id="MBB6454597.1"/>
    </source>
</evidence>
<dbReference type="GO" id="GO:0005524">
    <property type="term" value="F:ATP binding"/>
    <property type="evidence" value="ECO:0007669"/>
    <property type="project" value="UniProtKB-KW"/>
</dbReference>
<dbReference type="Proteomes" id="UP000581688">
    <property type="component" value="Unassembled WGS sequence"/>
</dbReference>
<comment type="caution">
    <text evidence="9">The sequence shown here is derived from an EMBL/GenBank/DDBJ whole genome shotgun (WGS) entry which is preliminary data.</text>
</comment>
<evidence type="ECO:0000256" key="4">
    <source>
        <dbReference type="ARBA" id="ARBA00022777"/>
    </source>
</evidence>
<keyword evidence="6" id="KW-0119">Carbohydrate metabolism</keyword>
<dbReference type="SUPFAM" id="SSF142764">
    <property type="entry name" value="YgbK-like"/>
    <property type="match status" value="1"/>
</dbReference>
<keyword evidence="3" id="KW-0547">Nucleotide-binding</keyword>